<dbReference type="CDD" id="cd01131">
    <property type="entry name" value="PilT"/>
    <property type="match status" value="1"/>
</dbReference>
<dbReference type="InterPro" id="IPR050921">
    <property type="entry name" value="T4SS_GSP_E_ATPase"/>
</dbReference>
<evidence type="ECO:0000313" key="4">
    <source>
        <dbReference type="Proteomes" id="UP000281909"/>
    </source>
</evidence>
<name>A0A3S4PFT6_PSEFL</name>
<protein>
    <submittedName>
        <fullName evidence="3">Pilus retraction protein PilT</fullName>
    </submittedName>
</protein>
<dbReference type="InterPro" id="IPR006321">
    <property type="entry name" value="PilT/PilU"/>
</dbReference>
<dbReference type="Gene3D" id="3.30.450.90">
    <property type="match status" value="1"/>
</dbReference>
<dbReference type="InterPro" id="IPR001482">
    <property type="entry name" value="T2SS/T4SS_dom"/>
</dbReference>
<dbReference type="PROSITE" id="PS00662">
    <property type="entry name" value="T2SP_E"/>
    <property type="match status" value="1"/>
</dbReference>
<comment type="similarity">
    <text evidence="1">Belongs to the GSP E family.</text>
</comment>
<sequence length="390" mass="43487">MYRCDTAADTSEYLKASRVLFAMEIDALLTRLASQHGSDLYLSTGAPPSARFEGVLTPLSEQPFKPGEIAAIAHSLMDAEQRQTFDRDLEMNLAISRTGIGRFRVNVFKQRNDVSIVIRNVKLDIPRFEDLKLPAILLETVMLKQGLILFVGATGSGKSTSLAALIDHRNRHSGGHIITIEDPIEYIHRHRRSIINQREVGVDTRSFHAALKNTLRQAPDVVLIGEIRDRETMEHALSFAETGHLVLSTLHANNANQALERIINMFAEERRPQLLLALGNHLKGFVSQRLVRTLDGKRRAAVEVMLGTPTIGDLIRRNELGELKGIMEKSAELGMQTFDTALHKLVVEGAISEEEALRHADSVNNLRLRLKLHADTTPVPPTSNEWGLMD</sequence>
<reference evidence="3 4" key="1">
    <citation type="submission" date="2018-12" db="EMBL/GenBank/DDBJ databases">
        <authorList>
            <consortium name="Pathogen Informatics"/>
        </authorList>
    </citation>
    <scope>NUCLEOTIDE SEQUENCE [LARGE SCALE GENOMIC DNA]</scope>
    <source>
        <strain evidence="3 4">NCTC9428</strain>
    </source>
</reference>
<accession>A0A3S4PFT6</accession>
<dbReference type="InterPro" id="IPR027417">
    <property type="entry name" value="P-loop_NTPase"/>
</dbReference>
<dbReference type="Pfam" id="PF00437">
    <property type="entry name" value="T2SSE"/>
    <property type="match status" value="1"/>
</dbReference>
<dbReference type="GO" id="GO:0016887">
    <property type="term" value="F:ATP hydrolysis activity"/>
    <property type="evidence" value="ECO:0007669"/>
    <property type="project" value="InterPro"/>
</dbReference>
<dbReference type="AlphaFoldDB" id="A0A3S4PFT6"/>
<dbReference type="SUPFAM" id="SSF52540">
    <property type="entry name" value="P-loop containing nucleoside triphosphate hydrolases"/>
    <property type="match status" value="1"/>
</dbReference>
<dbReference type="GO" id="GO:0005524">
    <property type="term" value="F:ATP binding"/>
    <property type="evidence" value="ECO:0007669"/>
    <property type="project" value="InterPro"/>
</dbReference>
<organism evidence="3 4">
    <name type="scientific">Pseudomonas fluorescens</name>
    <dbReference type="NCBI Taxonomy" id="294"/>
    <lineage>
        <taxon>Bacteria</taxon>
        <taxon>Pseudomonadati</taxon>
        <taxon>Pseudomonadota</taxon>
        <taxon>Gammaproteobacteria</taxon>
        <taxon>Pseudomonadales</taxon>
        <taxon>Pseudomonadaceae</taxon>
        <taxon>Pseudomonas</taxon>
    </lineage>
</organism>
<dbReference type="NCBIfam" id="TIGR01420">
    <property type="entry name" value="pilT_fam"/>
    <property type="match status" value="1"/>
</dbReference>
<evidence type="ECO:0000256" key="1">
    <source>
        <dbReference type="ARBA" id="ARBA00006611"/>
    </source>
</evidence>
<evidence type="ECO:0000259" key="2">
    <source>
        <dbReference type="PROSITE" id="PS00662"/>
    </source>
</evidence>
<gene>
    <name evidence="3" type="primary">pilT_1</name>
    <name evidence="3" type="ORF">NCTC9428_02391</name>
</gene>
<dbReference type="EMBL" id="LR134318">
    <property type="protein sequence ID" value="VEF10781.1"/>
    <property type="molecule type" value="Genomic_DNA"/>
</dbReference>
<dbReference type="Gene3D" id="3.40.50.300">
    <property type="entry name" value="P-loop containing nucleotide triphosphate hydrolases"/>
    <property type="match status" value="1"/>
</dbReference>
<dbReference type="PANTHER" id="PTHR30486:SF12">
    <property type="entry name" value="TYPE IV PILUS ATPASE PILU"/>
    <property type="match status" value="1"/>
</dbReference>
<feature type="domain" description="Bacterial type II secretion system protein E" evidence="2">
    <location>
        <begin position="215"/>
        <end position="229"/>
    </location>
</feature>
<evidence type="ECO:0000313" key="3">
    <source>
        <dbReference type="EMBL" id="VEF10781.1"/>
    </source>
</evidence>
<dbReference type="Proteomes" id="UP000281909">
    <property type="component" value="Chromosome"/>
</dbReference>
<dbReference type="PANTHER" id="PTHR30486">
    <property type="entry name" value="TWITCHING MOTILITY PROTEIN PILT"/>
    <property type="match status" value="1"/>
</dbReference>
<proteinExistence type="inferred from homology"/>